<comment type="caution">
    <text evidence="1">The sequence shown here is derived from an EMBL/GenBank/DDBJ whole genome shotgun (WGS) entry which is preliminary data.</text>
</comment>
<evidence type="ECO:0000313" key="2">
    <source>
        <dbReference type="Proteomes" id="UP001203004"/>
    </source>
</evidence>
<evidence type="ECO:0000313" key="1">
    <source>
        <dbReference type="EMBL" id="MCL1630397.1"/>
    </source>
</evidence>
<dbReference type="Proteomes" id="UP001203004">
    <property type="component" value="Unassembled WGS sequence"/>
</dbReference>
<keyword evidence="2" id="KW-1185">Reference proteome</keyword>
<sequence>MNSFIEQIVIQKINSITVNELYQYAGHYGIKVTKSQIEQIVKRVHNKNINPFHPEGKKKLRKILDEEVGPELAASLEKQFEQLAKSL</sequence>
<reference evidence="1 2" key="1">
    <citation type="submission" date="2022-05" db="EMBL/GenBank/DDBJ databases">
        <title>Sporolactobacillus sp nov CPB3-1, isolated from tree bark (Mangifera indica L.).</title>
        <authorList>
            <person name="Phuengjayaem S."/>
            <person name="Tanasupawat S."/>
        </authorList>
    </citation>
    <scope>NUCLEOTIDE SEQUENCE [LARGE SCALE GENOMIC DNA]</scope>
    <source>
        <strain evidence="1 2">CPB3-1</strain>
    </source>
</reference>
<dbReference type="RefSeq" id="WP_249094535.1">
    <property type="nucleotide sequence ID" value="NZ_JAMAST010000001.1"/>
</dbReference>
<gene>
    <name evidence="1" type="ORF">M3N64_00325</name>
</gene>
<accession>A0ABT0M6D2</accession>
<organism evidence="1 2">
    <name type="scientific">Sporolactobacillus mangiferae</name>
    <dbReference type="NCBI Taxonomy" id="2940498"/>
    <lineage>
        <taxon>Bacteria</taxon>
        <taxon>Bacillati</taxon>
        <taxon>Bacillota</taxon>
        <taxon>Bacilli</taxon>
        <taxon>Bacillales</taxon>
        <taxon>Sporolactobacillaceae</taxon>
        <taxon>Sporolactobacillus</taxon>
    </lineage>
</organism>
<dbReference type="InterPro" id="IPR020277">
    <property type="entry name" value="DUF2624"/>
</dbReference>
<dbReference type="EMBL" id="JAMAST010000001">
    <property type="protein sequence ID" value="MCL1630397.1"/>
    <property type="molecule type" value="Genomic_DNA"/>
</dbReference>
<name>A0ABT0M6D2_9BACL</name>
<dbReference type="Pfam" id="PF11116">
    <property type="entry name" value="DUF2624"/>
    <property type="match status" value="1"/>
</dbReference>
<proteinExistence type="predicted"/>
<protein>
    <submittedName>
        <fullName evidence="1">DUF2624 domain-containing protein</fullName>
    </submittedName>
</protein>